<dbReference type="Proteomes" id="UP000256373">
    <property type="component" value="Unassembled WGS sequence"/>
</dbReference>
<dbReference type="PANTHER" id="PTHR13914">
    <property type="entry name" value="PROLINE OXIDASE"/>
    <property type="match status" value="1"/>
</dbReference>
<name>A0A3D8YB08_9BACT</name>
<evidence type="ECO:0000313" key="3">
    <source>
        <dbReference type="EMBL" id="REA60964.1"/>
    </source>
</evidence>
<dbReference type="InterPro" id="IPR015659">
    <property type="entry name" value="Proline_oxidase"/>
</dbReference>
<sequence length="398" mass="45059">MEKIFNDTRQAFAYKTNGQLRKAYWLFKMMKYNWLISIGTDFILKAIEWRLPVKGLLKNTLYSQFVGGETLETATPAIKKLDEYDVDVILDYGAEAKEGEDNFDLAREEFIKAIGYASSQKSIPFISLKITALARFELLEKVNPGVVINETGLLVDLSLLTSTERQEWERVLQRTFAICDHAGNKGVGVLIDAEESWIQDSIDAVVMMAMERFNKNRVVVYNTIQLYRHDKLLFLKQSAALASARSYTLAVKLVRGAYMEKERARAQATGSVSPIQPNKNATDQDFNRAVEFCLAQPESIATVVATHNEDSNMLALDLLKQDQSRRSITFFSQLYGMSDNITFNLAKAGFKVSKYLPYGSVEDVIPYLLRRAQENSSVAGQTGRELFLLTNEMKRRGL</sequence>
<dbReference type="PANTHER" id="PTHR13914:SF0">
    <property type="entry name" value="PROLINE DEHYDROGENASE 1, MITOCHONDRIAL"/>
    <property type="match status" value="1"/>
</dbReference>
<evidence type="ECO:0000256" key="1">
    <source>
        <dbReference type="ARBA" id="ARBA00023002"/>
    </source>
</evidence>
<dbReference type="EMBL" id="QNUL01000009">
    <property type="protein sequence ID" value="REA60964.1"/>
    <property type="molecule type" value="Genomic_DNA"/>
</dbReference>
<gene>
    <name evidence="3" type="ORF">DSL64_13305</name>
</gene>
<dbReference type="InterPro" id="IPR029041">
    <property type="entry name" value="FAD-linked_oxidoreductase-like"/>
</dbReference>
<dbReference type="Pfam" id="PF01619">
    <property type="entry name" value="Pro_dh"/>
    <property type="match status" value="1"/>
</dbReference>
<dbReference type="RefSeq" id="WP_115831485.1">
    <property type="nucleotide sequence ID" value="NZ_QNUL01000009.1"/>
</dbReference>
<dbReference type="SUPFAM" id="SSF51730">
    <property type="entry name" value="FAD-linked oxidoreductase"/>
    <property type="match status" value="1"/>
</dbReference>
<accession>A0A3D8YB08</accession>
<dbReference type="InterPro" id="IPR002872">
    <property type="entry name" value="Proline_DH_dom"/>
</dbReference>
<keyword evidence="4" id="KW-1185">Reference proteome</keyword>
<organism evidence="3 4">
    <name type="scientific">Dyadobacter luteus</name>
    <dbReference type="NCBI Taxonomy" id="2259619"/>
    <lineage>
        <taxon>Bacteria</taxon>
        <taxon>Pseudomonadati</taxon>
        <taxon>Bacteroidota</taxon>
        <taxon>Cytophagia</taxon>
        <taxon>Cytophagales</taxon>
        <taxon>Spirosomataceae</taxon>
        <taxon>Dyadobacter</taxon>
    </lineage>
</organism>
<dbReference type="GO" id="GO:0010133">
    <property type="term" value="P:L-proline catabolic process to L-glutamate"/>
    <property type="evidence" value="ECO:0007669"/>
    <property type="project" value="TreeGrafter"/>
</dbReference>
<evidence type="ECO:0000259" key="2">
    <source>
        <dbReference type="Pfam" id="PF01619"/>
    </source>
</evidence>
<reference evidence="3 4" key="1">
    <citation type="submission" date="2018-07" db="EMBL/GenBank/DDBJ databases">
        <title>Dyadobacter roseus sp. nov., isolated from rose rhizosphere soil.</title>
        <authorList>
            <person name="Chen L."/>
        </authorList>
    </citation>
    <scope>NUCLEOTIDE SEQUENCE [LARGE SCALE GENOMIC DNA]</scope>
    <source>
        <strain evidence="3 4">RS19</strain>
    </source>
</reference>
<dbReference type="OrthoDB" id="1401444at2"/>
<keyword evidence="1" id="KW-0560">Oxidoreductase</keyword>
<comment type="caution">
    <text evidence="3">The sequence shown here is derived from an EMBL/GenBank/DDBJ whole genome shotgun (WGS) entry which is preliminary data.</text>
</comment>
<protein>
    <submittedName>
        <fullName evidence="3">Proline dehydrogenase</fullName>
    </submittedName>
</protein>
<dbReference type="Gene3D" id="3.20.20.220">
    <property type="match status" value="1"/>
</dbReference>
<feature type="domain" description="Proline dehydrogenase" evidence="2">
    <location>
        <begin position="76"/>
        <end position="382"/>
    </location>
</feature>
<dbReference type="AlphaFoldDB" id="A0A3D8YB08"/>
<evidence type="ECO:0000313" key="4">
    <source>
        <dbReference type="Proteomes" id="UP000256373"/>
    </source>
</evidence>
<dbReference type="GO" id="GO:0004657">
    <property type="term" value="F:proline dehydrogenase activity"/>
    <property type="evidence" value="ECO:0007669"/>
    <property type="project" value="InterPro"/>
</dbReference>
<proteinExistence type="predicted"/>
<dbReference type="GO" id="GO:0071949">
    <property type="term" value="F:FAD binding"/>
    <property type="evidence" value="ECO:0007669"/>
    <property type="project" value="TreeGrafter"/>
</dbReference>